<keyword evidence="2" id="KW-1185">Reference proteome</keyword>
<protein>
    <submittedName>
        <fullName evidence="1">Uncharacterized protein</fullName>
    </submittedName>
</protein>
<accession>A0A087V189</accession>
<dbReference type="Proteomes" id="UP000054359">
    <property type="component" value="Unassembled WGS sequence"/>
</dbReference>
<sequence length="38" mass="4070">MPFRRCGVNSCGGLGTLKRVGTALGFSFLRPSCLEHSN</sequence>
<proteinExistence type="predicted"/>
<feature type="non-terminal residue" evidence="1">
    <location>
        <position position="38"/>
    </location>
</feature>
<gene>
    <name evidence="1" type="ORF">X975_16777</name>
</gene>
<reference evidence="1 2" key="1">
    <citation type="submission" date="2013-11" db="EMBL/GenBank/DDBJ databases">
        <title>Genome sequencing of Stegodyphus mimosarum.</title>
        <authorList>
            <person name="Bechsgaard J."/>
        </authorList>
    </citation>
    <scope>NUCLEOTIDE SEQUENCE [LARGE SCALE GENOMIC DNA]</scope>
</reference>
<name>A0A087V189_STEMI</name>
<organism evidence="1 2">
    <name type="scientific">Stegodyphus mimosarum</name>
    <name type="common">African social velvet spider</name>
    <dbReference type="NCBI Taxonomy" id="407821"/>
    <lineage>
        <taxon>Eukaryota</taxon>
        <taxon>Metazoa</taxon>
        <taxon>Ecdysozoa</taxon>
        <taxon>Arthropoda</taxon>
        <taxon>Chelicerata</taxon>
        <taxon>Arachnida</taxon>
        <taxon>Araneae</taxon>
        <taxon>Araneomorphae</taxon>
        <taxon>Entelegynae</taxon>
        <taxon>Eresoidea</taxon>
        <taxon>Eresidae</taxon>
        <taxon>Stegodyphus</taxon>
    </lineage>
</organism>
<evidence type="ECO:0000313" key="2">
    <source>
        <dbReference type="Proteomes" id="UP000054359"/>
    </source>
</evidence>
<dbReference type="EMBL" id="KL819376">
    <property type="protein sequence ID" value="KFM83378.1"/>
    <property type="molecule type" value="Genomic_DNA"/>
</dbReference>
<evidence type="ECO:0000313" key="1">
    <source>
        <dbReference type="EMBL" id="KFM83378.1"/>
    </source>
</evidence>
<dbReference type="AlphaFoldDB" id="A0A087V189"/>